<protein>
    <submittedName>
        <fullName evidence="4">Polar amino acid transport system substrate-binding protein</fullName>
    </submittedName>
</protein>
<evidence type="ECO:0000313" key="5">
    <source>
        <dbReference type="Proteomes" id="UP001157914"/>
    </source>
</evidence>
<accession>A0ABY1PLW3</accession>
<dbReference type="InterPro" id="IPR001638">
    <property type="entry name" value="Solute-binding_3/MltF_N"/>
</dbReference>
<sequence>MIMNGTRFRRILACAIFWISTAMAAAEERLTVLLVQDSDFVPFMYSDNEGAAGIYTDILRAAAARLPDYDISITASAWQRAKFLVETGRAHGLIGSYYTPSQRPWIHRYSVPFITDQITVFCREGINAANWVYPDDYAGLRFTNNAGFATPGDAFLKMVAERKIDLIEEQTTEQNLRLLELGRADCYVQDEVTVNNVLSEQAFEKIRPVARIRAETVHVGYSQHWTGITSGQFIEDMDAVLEAMRADGTIQAIISRATGGS</sequence>
<dbReference type="Proteomes" id="UP001157914">
    <property type="component" value="Unassembled WGS sequence"/>
</dbReference>
<comment type="caution">
    <text evidence="4">The sequence shown here is derived from an EMBL/GenBank/DDBJ whole genome shotgun (WGS) entry which is preliminary data.</text>
</comment>
<feature type="signal peptide" evidence="2">
    <location>
        <begin position="1"/>
        <end position="24"/>
    </location>
</feature>
<dbReference type="Gene3D" id="3.40.190.10">
    <property type="entry name" value="Periplasmic binding protein-like II"/>
    <property type="match status" value="2"/>
</dbReference>
<keyword evidence="5" id="KW-1185">Reference proteome</keyword>
<feature type="chain" id="PRO_5046720828" evidence="2">
    <location>
        <begin position="25"/>
        <end position="261"/>
    </location>
</feature>
<feature type="domain" description="Solute-binding protein family 3/N-terminal" evidence="3">
    <location>
        <begin position="37"/>
        <end position="256"/>
    </location>
</feature>
<reference evidence="4 5" key="1">
    <citation type="submission" date="2017-05" db="EMBL/GenBank/DDBJ databases">
        <authorList>
            <person name="Varghese N."/>
            <person name="Submissions S."/>
        </authorList>
    </citation>
    <scope>NUCLEOTIDE SEQUENCE [LARGE SCALE GENOMIC DNA]</scope>
    <source>
        <strain evidence="4 5">DSM 15949</strain>
    </source>
</reference>
<dbReference type="PANTHER" id="PTHR35936:SF25">
    <property type="entry name" value="ABC TRANSPORTER SUBSTRATE-BINDING PROTEIN"/>
    <property type="match status" value="1"/>
</dbReference>
<evidence type="ECO:0000256" key="2">
    <source>
        <dbReference type="SAM" id="SignalP"/>
    </source>
</evidence>
<dbReference type="EMBL" id="FXTT01000008">
    <property type="protein sequence ID" value="SMP36854.1"/>
    <property type="molecule type" value="Genomic_DNA"/>
</dbReference>
<evidence type="ECO:0000313" key="4">
    <source>
        <dbReference type="EMBL" id="SMP36854.1"/>
    </source>
</evidence>
<gene>
    <name evidence="4" type="ORF">SAMN06265374_4341</name>
</gene>
<dbReference type="Pfam" id="PF00497">
    <property type="entry name" value="SBP_bac_3"/>
    <property type="match status" value="1"/>
</dbReference>
<dbReference type="SUPFAM" id="SSF53850">
    <property type="entry name" value="Periplasmic binding protein-like II"/>
    <property type="match status" value="1"/>
</dbReference>
<organism evidence="4 5">
    <name type="scientific">Roseibium denhamense</name>
    <dbReference type="NCBI Taxonomy" id="76305"/>
    <lineage>
        <taxon>Bacteria</taxon>
        <taxon>Pseudomonadati</taxon>
        <taxon>Pseudomonadota</taxon>
        <taxon>Alphaproteobacteria</taxon>
        <taxon>Hyphomicrobiales</taxon>
        <taxon>Stappiaceae</taxon>
        <taxon>Roseibium</taxon>
    </lineage>
</organism>
<evidence type="ECO:0000256" key="1">
    <source>
        <dbReference type="ARBA" id="ARBA00022729"/>
    </source>
</evidence>
<proteinExistence type="predicted"/>
<keyword evidence="1 2" id="KW-0732">Signal</keyword>
<name>A0ABY1PLW3_9HYPH</name>
<evidence type="ECO:0000259" key="3">
    <source>
        <dbReference type="Pfam" id="PF00497"/>
    </source>
</evidence>
<dbReference type="PANTHER" id="PTHR35936">
    <property type="entry name" value="MEMBRANE-BOUND LYTIC MUREIN TRANSGLYCOSYLASE F"/>
    <property type="match status" value="1"/>
</dbReference>